<feature type="signal peptide" evidence="1">
    <location>
        <begin position="1"/>
        <end position="27"/>
    </location>
</feature>
<feature type="non-terminal residue" evidence="2">
    <location>
        <position position="244"/>
    </location>
</feature>
<keyword evidence="1" id="KW-0732">Signal</keyword>
<organism evidence="2 3">
    <name type="scientific">Candidatus Zambryskibacteria bacterium CG_4_9_14_3_um_filter_42_15</name>
    <dbReference type="NCBI Taxonomy" id="1975112"/>
    <lineage>
        <taxon>Bacteria</taxon>
        <taxon>Candidatus Zambryskiibacteriota</taxon>
    </lineage>
</organism>
<protein>
    <submittedName>
        <fullName evidence="2">Uncharacterized protein</fullName>
    </submittedName>
</protein>
<dbReference type="Proteomes" id="UP000230758">
    <property type="component" value="Unassembled WGS sequence"/>
</dbReference>
<reference evidence="3" key="1">
    <citation type="submission" date="2017-09" db="EMBL/GenBank/DDBJ databases">
        <title>Depth-based differentiation of microbial function through sediment-hosted aquifers and enrichment of novel symbionts in the deep terrestrial subsurface.</title>
        <authorList>
            <person name="Probst A.J."/>
            <person name="Ladd B."/>
            <person name="Jarett J.K."/>
            <person name="Geller-Mcgrath D.E."/>
            <person name="Sieber C.M.K."/>
            <person name="Emerson J.B."/>
            <person name="Anantharaman K."/>
            <person name="Thomas B.C."/>
            <person name="Malmstrom R."/>
            <person name="Stieglmeier M."/>
            <person name="Klingl A."/>
            <person name="Woyke T."/>
            <person name="Ryan C.M."/>
            <person name="Banfield J.F."/>
        </authorList>
    </citation>
    <scope>NUCLEOTIDE SEQUENCE [LARGE SCALE GENOMIC DNA]</scope>
</reference>
<feature type="chain" id="PRO_5014908884" evidence="1">
    <location>
        <begin position="28"/>
        <end position="244"/>
    </location>
</feature>
<proteinExistence type="predicted"/>
<evidence type="ECO:0000313" key="3">
    <source>
        <dbReference type="Proteomes" id="UP000230758"/>
    </source>
</evidence>
<sequence>MTYRKHILTSVLIAFVFLSVVPTQTLAQTDIIPPVPVSDSAVRNKEVGITIFGFTVPGVSLDSLIITAAKILIGQIVDSTVNWINTGFEGNPAYVTNPGQYFTDIADGIAGEFIAGSDLNFLCSPFQAQIRLTLKTYYAPPVQYQCTFTEAVGNLENFYSDFNQGGWDGWLAMTQNSANNPYDAYLAAQIELDNRLAKRLGIENKQLQWNQGFLSWSECIKNDPDTGVCLERGPVKTPGKVIDD</sequence>
<evidence type="ECO:0000313" key="2">
    <source>
        <dbReference type="EMBL" id="PJA32639.1"/>
    </source>
</evidence>
<dbReference type="AlphaFoldDB" id="A0A2M7WRK7"/>
<dbReference type="EMBL" id="PFXF01000025">
    <property type="protein sequence ID" value="PJA32639.1"/>
    <property type="molecule type" value="Genomic_DNA"/>
</dbReference>
<gene>
    <name evidence="2" type="ORF">CO185_02335</name>
</gene>
<name>A0A2M7WRK7_9BACT</name>
<comment type="caution">
    <text evidence="2">The sequence shown here is derived from an EMBL/GenBank/DDBJ whole genome shotgun (WGS) entry which is preliminary data.</text>
</comment>
<accession>A0A2M7WRK7</accession>
<evidence type="ECO:0000256" key="1">
    <source>
        <dbReference type="SAM" id="SignalP"/>
    </source>
</evidence>